<dbReference type="PROSITE" id="PS50943">
    <property type="entry name" value="HTH_CROC1"/>
    <property type="match status" value="1"/>
</dbReference>
<keyword evidence="3" id="KW-1133">Transmembrane helix</keyword>
<evidence type="ECO:0000256" key="3">
    <source>
        <dbReference type="ARBA" id="ARBA00022989"/>
    </source>
</evidence>
<dbReference type="SMART" id="SM00530">
    <property type="entry name" value="HTH_XRE"/>
    <property type="match status" value="1"/>
</dbReference>
<gene>
    <name evidence="6" type="ORF">P4447_04105</name>
</gene>
<dbReference type="Pfam" id="PF01381">
    <property type="entry name" value="HTH_3"/>
    <property type="match status" value="1"/>
</dbReference>
<evidence type="ECO:0000256" key="2">
    <source>
        <dbReference type="ARBA" id="ARBA00022692"/>
    </source>
</evidence>
<sequence>MSKGIKENNVGLLLKELLKEQSLSMRRLSRLTEIDPATISRIINGKRKASPEHLQKFAECLKVPITDFFAAAGFSIELKQELYQSDIHMSVDSIQNLLESSKLYDKKFTIASVEQHLENYEQYTKTEEGRETILNGFEEKLRKVGRIGPFISQLKDMYEKFSLRKGSPKELALIGSALLYFILPVDVIPDYIFPIGYLDDVIAVQIVIKLLLKD</sequence>
<keyword evidence="4" id="KW-0472">Membrane</keyword>
<dbReference type="RefSeq" id="WP_327966633.1">
    <property type="nucleotide sequence ID" value="NZ_JARMQG010000041.1"/>
</dbReference>
<dbReference type="InterPro" id="IPR010982">
    <property type="entry name" value="Lambda_DNA-bd_dom_sf"/>
</dbReference>
<dbReference type="Gene3D" id="1.10.260.40">
    <property type="entry name" value="lambda repressor-like DNA-binding domains"/>
    <property type="match status" value="1"/>
</dbReference>
<dbReference type="InterPro" id="IPR010652">
    <property type="entry name" value="DUF1232"/>
</dbReference>
<comment type="subcellular location">
    <subcellularLocation>
        <location evidence="1">Endomembrane system</location>
        <topology evidence="1">Multi-pass membrane protein</topology>
    </subcellularLocation>
</comment>
<keyword evidence="2" id="KW-0812">Transmembrane</keyword>
<evidence type="ECO:0000259" key="5">
    <source>
        <dbReference type="PROSITE" id="PS50943"/>
    </source>
</evidence>
<evidence type="ECO:0000313" key="6">
    <source>
        <dbReference type="EMBL" id="MED3561731.1"/>
    </source>
</evidence>
<dbReference type="SUPFAM" id="SSF47413">
    <property type="entry name" value="lambda repressor-like DNA-binding domains"/>
    <property type="match status" value="1"/>
</dbReference>
<dbReference type="EMBL" id="JARMQG010000041">
    <property type="protein sequence ID" value="MED3561731.1"/>
    <property type="molecule type" value="Genomic_DNA"/>
</dbReference>
<proteinExistence type="predicted"/>
<evidence type="ECO:0000256" key="4">
    <source>
        <dbReference type="ARBA" id="ARBA00023136"/>
    </source>
</evidence>
<evidence type="ECO:0000256" key="1">
    <source>
        <dbReference type="ARBA" id="ARBA00004127"/>
    </source>
</evidence>
<protein>
    <submittedName>
        <fullName evidence="6">Helix-turn-helix domain-containing protein</fullName>
    </submittedName>
</protein>
<dbReference type="InterPro" id="IPR001387">
    <property type="entry name" value="Cro/C1-type_HTH"/>
</dbReference>
<dbReference type="CDD" id="cd00093">
    <property type="entry name" value="HTH_XRE"/>
    <property type="match status" value="1"/>
</dbReference>
<keyword evidence="7" id="KW-1185">Reference proteome</keyword>
<comment type="caution">
    <text evidence="6">The sequence shown here is derived from an EMBL/GenBank/DDBJ whole genome shotgun (WGS) entry which is preliminary data.</text>
</comment>
<dbReference type="Pfam" id="PF06803">
    <property type="entry name" value="DUF1232"/>
    <property type="match status" value="1"/>
</dbReference>
<organism evidence="6 7">
    <name type="scientific">Bacillus xiapuensis</name>
    <dbReference type="NCBI Taxonomy" id="2014075"/>
    <lineage>
        <taxon>Bacteria</taxon>
        <taxon>Bacillati</taxon>
        <taxon>Bacillota</taxon>
        <taxon>Bacilli</taxon>
        <taxon>Bacillales</taxon>
        <taxon>Bacillaceae</taxon>
        <taxon>Bacillus</taxon>
    </lineage>
</organism>
<name>A0ABU6N8F4_9BACI</name>
<evidence type="ECO:0000313" key="7">
    <source>
        <dbReference type="Proteomes" id="UP001330749"/>
    </source>
</evidence>
<accession>A0ABU6N8F4</accession>
<feature type="domain" description="HTH cro/C1-type" evidence="5">
    <location>
        <begin position="14"/>
        <end position="68"/>
    </location>
</feature>
<dbReference type="Proteomes" id="UP001330749">
    <property type="component" value="Unassembled WGS sequence"/>
</dbReference>
<reference evidence="6 7" key="1">
    <citation type="submission" date="2023-03" db="EMBL/GenBank/DDBJ databases">
        <title>Bacillus Genome Sequencing.</title>
        <authorList>
            <person name="Dunlap C."/>
        </authorList>
    </citation>
    <scope>NUCLEOTIDE SEQUENCE [LARGE SCALE GENOMIC DNA]</scope>
    <source>
        <strain evidence="6 7">B-14544</strain>
    </source>
</reference>